<dbReference type="Proteomes" id="UP001595530">
    <property type="component" value="Unassembled WGS sequence"/>
</dbReference>
<evidence type="ECO:0000256" key="2">
    <source>
        <dbReference type="PROSITE-ProRule" id="PRU00335"/>
    </source>
</evidence>
<dbReference type="InterPro" id="IPR049513">
    <property type="entry name" value="TetR_C_40"/>
</dbReference>
<feature type="domain" description="HTH tetR-type" evidence="3">
    <location>
        <begin position="22"/>
        <end position="82"/>
    </location>
</feature>
<dbReference type="InterPro" id="IPR009057">
    <property type="entry name" value="Homeodomain-like_sf"/>
</dbReference>
<dbReference type="PRINTS" id="PR00455">
    <property type="entry name" value="HTHTETR"/>
</dbReference>
<comment type="caution">
    <text evidence="4">The sequence shown here is derived from an EMBL/GenBank/DDBJ whole genome shotgun (WGS) entry which is preliminary data.</text>
</comment>
<dbReference type="Pfam" id="PF21306">
    <property type="entry name" value="TetR_C_40"/>
    <property type="match status" value="1"/>
</dbReference>
<dbReference type="Pfam" id="PF00440">
    <property type="entry name" value="TetR_N"/>
    <property type="match status" value="1"/>
</dbReference>
<dbReference type="PROSITE" id="PS50977">
    <property type="entry name" value="HTH_TETR_2"/>
    <property type="match status" value="1"/>
</dbReference>
<dbReference type="RefSeq" id="WP_390324475.1">
    <property type="nucleotide sequence ID" value="NZ_JBHRTP010000011.1"/>
</dbReference>
<dbReference type="SUPFAM" id="SSF46689">
    <property type="entry name" value="Homeodomain-like"/>
    <property type="match status" value="1"/>
</dbReference>
<evidence type="ECO:0000313" key="5">
    <source>
        <dbReference type="Proteomes" id="UP001595530"/>
    </source>
</evidence>
<proteinExistence type="predicted"/>
<protein>
    <submittedName>
        <fullName evidence="4">TetR/AcrR family transcriptional regulator</fullName>
    </submittedName>
</protein>
<evidence type="ECO:0000259" key="3">
    <source>
        <dbReference type="PROSITE" id="PS50977"/>
    </source>
</evidence>
<gene>
    <name evidence="4" type="ORF">ACFOFO_05150</name>
</gene>
<accession>A0ABV7EZG8</accession>
<feature type="DNA-binding region" description="H-T-H motif" evidence="2">
    <location>
        <begin position="45"/>
        <end position="64"/>
    </location>
</feature>
<keyword evidence="1 2" id="KW-0238">DNA-binding</keyword>
<organism evidence="4 5">
    <name type="scientific">Undibacterium arcticum</name>
    <dbReference type="NCBI Taxonomy" id="1762892"/>
    <lineage>
        <taxon>Bacteria</taxon>
        <taxon>Pseudomonadati</taxon>
        <taxon>Pseudomonadota</taxon>
        <taxon>Betaproteobacteria</taxon>
        <taxon>Burkholderiales</taxon>
        <taxon>Oxalobacteraceae</taxon>
        <taxon>Undibacterium</taxon>
    </lineage>
</organism>
<evidence type="ECO:0000313" key="4">
    <source>
        <dbReference type="EMBL" id="MFC3107351.1"/>
    </source>
</evidence>
<name>A0ABV7EZG8_9BURK</name>
<dbReference type="EMBL" id="JBHRTP010000011">
    <property type="protein sequence ID" value="MFC3107351.1"/>
    <property type="molecule type" value="Genomic_DNA"/>
</dbReference>
<evidence type="ECO:0000256" key="1">
    <source>
        <dbReference type="ARBA" id="ARBA00023125"/>
    </source>
</evidence>
<dbReference type="Gene3D" id="1.10.357.10">
    <property type="entry name" value="Tetracycline Repressor, domain 2"/>
    <property type="match status" value="1"/>
</dbReference>
<sequence length="233" mass="25719">MNKPIETSVENHRTRVGMERREKTRALLIKSAVEVFAKKGPDLPVIDDFIAAAGVARGTFYNYFNTTSELLAAVTGEMSDEVLSIIDPEVLKFDDPAVRICMGTKLYVHMATRYPIWGTFLTRIGSQHAVRGKLLDVYLTRDVELGIATNRFTVGSALVTRDIILGSIFFGIETLLTEPSHVHHIENMLYTVLHGMGLKAKEARKIAFMPLPETGAVSGPIFSALVPESVQLS</sequence>
<keyword evidence="5" id="KW-1185">Reference proteome</keyword>
<dbReference type="InterPro" id="IPR001647">
    <property type="entry name" value="HTH_TetR"/>
</dbReference>
<reference evidence="5" key="1">
    <citation type="journal article" date="2019" name="Int. J. Syst. Evol. Microbiol.">
        <title>The Global Catalogue of Microorganisms (GCM) 10K type strain sequencing project: providing services to taxonomists for standard genome sequencing and annotation.</title>
        <authorList>
            <consortium name="The Broad Institute Genomics Platform"/>
            <consortium name="The Broad Institute Genome Sequencing Center for Infectious Disease"/>
            <person name="Wu L."/>
            <person name="Ma J."/>
        </authorList>
    </citation>
    <scope>NUCLEOTIDE SEQUENCE [LARGE SCALE GENOMIC DNA]</scope>
    <source>
        <strain evidence="5">KCTC 42986</strain>
    </source>
</reference>